<reference evidence="7 8" key="1">
    <citation type="journal article" date="2019" name="Philos. Trans. R. Soc. Lond., B, Biol. Sci.">
        <title>Ant behaviour and brain gene expression of defending hosts depend on the ecological success of the intruding social parasite.</title>
        <authorList>
            <person name="Kaur R."/>
            <person name="Stoldt M."/>
            <person name="Jongepier E."/>
            <person name="Feldmeyer B."/>
            <person name="Menzel F."/>
            <person name="Bornberg-Bauer E."/>
            <person name="Foitzik S."/>
        </authorList>
    </citation>
    <scope>NUCLEOTIDE SEQUENCE [LARGE SCALE GENOMIC DNA]</scope>
    <source>
        <tissue evidence="7">Whole body</tissue>
    </source>
</reference>
<keyword evidence="2 4" id="KW-0444">Lipid biosynthesis</keyword>
<feature type="domain" description="Thioester reductase (TE)" evidence="6">
    <location>
        <begin position="562"/>
        <end position="833"/>
    </location>
</feature>
<proteinExistence type="inferred from homology"/>
<dbReference type="Pfam" id="PF03015">
    <property type="entry name" value="Sterile"/>
    <property type="match status" value="2"/>
</dbReference>
<dbReference type="SUPFAM" id="SSF51735">
    <property type="entry name" value="NAD(P)-binding Rossmann-fold domains"/>
    <property type="match status" value="2"/>
</dbReference>
<feature type="transmembrane region" description="Helical" evidence="4">
    <location>
        <begin position="1013"/>
        <end position="1033"/>
    </location>
</feature>
<dbReference type="CDD" id="cd09071">
    <property type="entry name" value="FAR_C"/>
    <property type="match status" value="2"/>
</dbReference>
<dbReference type="EC" id="1.2.1.84" evidence="4"/>
<keyword evidence="3 4" id="KW-0443">Lipid metabolism</keyword>
<comment type="similarity">
    <text evidence="1 4">Belongs to the fatty acyl-CoA reductase family.</text>
</comment>
<dbReference type="InterPro" id="IPR033640">
    <property type="entry name" value="FAR_C"/>
</dbReference>
<dbReference type="GO" id="GO:0080019">
    <property type="term" value="F:alcohol-forming very long-chain fatty acyl-CoA reductase activity"/>
    <property type="evidence" value="ECO:0007669"/>
    <property type="project" value="InterPro"/>
</dbReference>
<dbReference type="PANTHER" id="PTHR11011">
    <property type="entry name" value="MALE STERILITY PROTEIN 2-RELATED"/>
    <property type="match status" value="1"/>
</dbReference>
<keyword evidence="4" id="KW-1133">Transmembrane helix</keyword>
<evidence type="ECO:0000259" key="5">
    <source>
        <dbReference type="Pfam" id="PF03015"/>
    </source>
</evidence>
<comment type="caution">
    <text evidence="7">The sequence shown here is derived from an EMBL/GenBank/DDBJ whole genome shotgun (WGS) entry which is preliminary data.</text>
</comment>
<feature type="domain" description="Fatty acyl-CoA reductase C-terminal" evidence="5">
    <location>
        <begin position="343"/>
        <end position="427"/>
    </location>
</feature>
<keyword evidence="4" id="KW-0521">NADP</keyword>
<dbReference type="GO" id="GO:0035336">
    <property type="term" value="P:long-chain fatty-acyl-CoA metabolic process"/>
    <property type="evidence" value="ECO:0007669"/>
    <property type="project" value="TreeGrafter"/>
</dbReference>
<keyword evidence="8" id="KW-1185">Reference proteome</keyword>
<accession>A0A4V3S629</accession>
<dbReference type="PANTHER" id="PTHR11011:SF60">
    <property type="entry name" value="FATTY ACYL-COA REDUCTASE-RELATED"/>
    <property type="match status" value="1"/>
</dbReference>
<sequence length="1038" mass="121379">MRCTGFLGQILIEKLLRSCPDISTMYLLIRSKKDKSPESRLDEMFKSSLYDRMKKEIPNFRKKVVPIVGNLDCKNLGLSENDKNILIYKVSIIFHLAANVRFQEKIKSQIQTNICATDTILRIAKLMPYLKSFIYVSTIYANFCVKHIEEHVYTYPINYKDLITLTHILSENTMEEKKAKITSQWPNTYTFTKAIAEGLLRDEGGDLPIGIFRPAIITSTANEPLVGWNNNFLGEIGLTVSISSGFQRFMLCNPYIPANFVPVDLTGNALIASAWDVFIQFRRGKDMLIYNFVPPADAPTIGEWFYKIADITKTYPLPKAQWRPFVIILQRKMLYRICIWLGHLLPALLVDTISICMNYRPRMWKLYRKIHSRSYEMAPFLTRRGSYSYDNVEAMWNRLNEQDQQLFKFYMKKFDWTNYFVNHYKGTLLDTPNLQNSICLCYRLDHLDYIYKTSDFLFNQSKKDGAWSRNKVLVFHQPFNAKFNFNLKQLHLKQLHCTLNMNHRQSPHSDNTPLLVISHIKIRKLSGIYLCVLISILTSPLNKTWKLKHTEHQYKTFTPDNQYLLQKLLRSCPDISTIYLLIRPKRDKCPKSRLDEMFEKPVSISKTISKHDLFDRIKKEIPNFRKKIVPIIGDLDIEDFGLSENDKNILINQVSIIFHMAANIRFNKSIKVSTMVNVNATATILKLAKHMPNLKSLIHVSTIYAHCHVKHIEERFYSYPINHKDLILFTRNLDENVIEEKISRIISRWPNTYSFTKAIAEGLLRDESGDLPVGIFRPAIVISSANEPLVGWMDNMYGPLGVIVPALLGIKRFIRCNLDLKANLVPVDFTVNALIASAWDVSNQFRSGKDTLIYNFVSPIDGPTWNKYISTLFDTNKMYPLRKAIYFPFLISFQRKIPYRICVWLGHFLPALLMDVVNICIDHRPRMWKLCKKIDIYSDAIQLFCNNEWSHSTDNVQAMWSHLNEDDQQLFNFSMVGFDWTKYIIDHYMGIRLYLLNDDDSTLEISRIKHKRFYWIHQTLKIVSIFVVLWIVWMKTSF</sequence>
<organism evidence="7 8">
    <name type="scientific">Temnothorax longispinosus</name>
    <dbReference type="NCBI Taxonomy" id="300112"/>
    <lineage>
        <taxon>Eukaryota</taxon>
        <taxon>Metazoa</taxon>
        <taxon>Ecdysozoa</taxon>
        <taxon>Arthropoda</taxon>
        <taxon>Hexapoda</taxon>
        <taxon>Insecta</taxon>
        <taxon>Pterygota</taxon>
        <taxon>Neoptera</taxon>
        <taxon>Endopterygota</taxon>
        <taxon>Hymenoptera</taxon>
        <taxon>Apocrita</taxon>
        <taxon>Aculeata</taxon>
        <taxon>Formicoidea</taxon>
        <taxon>Formicidae</taxon>
        <taxon>Myrmicinae</taxon>
        <taxon>Temnothorax</taxon>
    </lineage>
</organism>
<dbReference type="CDD" id="cd05236">
    <property type="entry name" value="FAR-N_SDR_e"/>
    <property type="match status" value="2"/>
</dbReference>
<keyword evidence="4" id="KW-0472">Membrane</keyword>
<keyword evidence="4" id="KW-0812">Transmembrane</keyword>
<evidence type="ECO:0000313" key="7">
    <source>
        <dbReference type="EMBL" id="TGZ31844.1"/>
    </source>
</evidence>
<dbReference type="Gene3D" id="3.40.50.720">
    <property type="entry name" value="NAD(P)-binding Rossmann-like Domain"/>
    <property type="match status" value="2"/>
</dbReference>
<dbReference type="Proteomes" id="UP000310200">
    <property type="component" value="Unassembled WGS sequence"/>
</dbReference>
<dbReference type="GO" id="GO:0102965">
    <property type="term" value="F:alcohol-forming long-chain fatty acyl-CoA reductase activity"/>
    <property type="evidence" value="ECO:0007669"/>
    <property type="project" value="UniProtKB-EC"/>
</dbReference>
<comment type="catalytic activity">
    <reaction evidence="4">
        <text>a long-chain fatty acyl-CoA + 2 NADPH + 2 H(+) = a long-chain primary fatty alcohol + 2 NADP(+) + CoA</text>
        <dbReference type="Rhea" id="RHEA:52716"/>
        <dbReference type="ChEBI" id="CHEBI:15378"/>
        <dbReference type="ChEBI" id="CHEBI:57287"/>
        <dbReference type="ChEBI" id="CHEBI:57783"/>
        <dbReference type="ChEBI" id="CHEBI:58349"/>
        <dbReference type="ChEBI" id="CHEBI:77396"/>
        <dbReference type="ChEBI" id="CHEBI:83139"/>
        <dbReference type="EC" id="1.2.1.84"/>
    </reaction>
</comment>
<dbReference type="GO" id="GO:0005777">
    <property type="term" value="C:peroxisome"/>
    <property type="evidence" value="ECO:0007669"/>
    <property type="project" value="TreeGrafter"/>
</dbReference>
<protein>
    <recommendedName>
        <fullName evidence="4">Fatty acyl-CoA reductase</fullName>
        <ecNumber evidence="4">1.2.1.84</ecNumber>
    </recommendedName>
</protein>
<comment type="function">
    <text evidence="4">Catalyzes the reduction of fatty acyl-CoA to fatty alcohols.</text>
</comment>
<dbReference type="AlphaFoldDB" id="A0A4V3S629"/>
<dbReference type="EMBL" id="QBLH01003981">
    <property type="protein sequence ID" value="TGZ31844.1"/>
    <property type="molecule type" value="Genomic_DNA"/>
</dbReference>
<keyword evidence="4" id="KW-0560">Oxidoreductase</keyword>
<dbReference type="Pfam" id="PF07993">
    <property type="entry name" value="NAD_binding_4"/>
    <property type="match status" value="2"/>
</dbReference>
<evidence type="ECO:0000256" key="2">
    <source>
        <dbReference type="ARBA" id="ARBA00022516"/>
    </source>
</evidence>
<feature type="domain" description="Thioester reductase (TE)" evidence="6">
    <location>
        <begin position="4"/>
        <end position="269"/>
    </location>
</feature>
<dbReference type="InterPro" id="IPR013120">
    <property type="entry name" value="FAR_NAD-bd"/>
</dbReference>
<dbReference type="InterPro" id="IPR036291">
    <property type="entry name" value="NAD(P)-bd_dom_sf"/>
</dbReference>
<gene>
    <name evidence="7" type="ORF">DBV15_06894</name>
</gene>
<evidence type="ECO:0000256" key="4">
    <source>
        <dbReference type="RuleBase" id="RU363097"/>
    </source>
</evidence>
<evidence type="ECO:0000259" key="6">
    <source>
        <dbReference type="Pfam" id="PF07993"/>
    </source>
</evidence>
<feature type="transmembrane region" description="Helical" evidence="4">
    <location>
        <begin position="897"/>
        <end position="921"/>
    </location>
</feature>
<dbReference type="InterPro" id="IPR026055">
    <property type="entry name" value="FAR"/>
</dbReference>
<feature type="domain" description="Fatty acyl-CoA reductase C-terminal" evidence="5">
    <location>
        <begin position="907"/>
        <end position="998"/>
    </location>
</feature>
<evidence type="ECO:0000256" key="1">
    <source>
        <dbReference type="ARBA" id="ARBA00005928"/>
    </source>
</evidence>
<evidence type="ECO:0000256" key="3">
    <source>
        <dbReference type="ARBA" id="ARBA00023098"/>
    </source>
</evidence>
<evidence type="ECO:0000313" key="8">
    <source>
        <dbReference type="Proteomes" id="UP000310200"/>
    </source>
</evidence>
<name>A0A4V3S629_9HYME</name>